<accession>A0A2N0ZEZ9</accession>
<dbReference type="AlphaFoldDB" id="A0A2N0ZEZ9"/>
<dbReference type="EMBL" id="PISD01000033">
    <property type="protein sequence ID" value="PKG28053.1"/>
    <property type="molecule type" value="Genomic_DNA"/>
</dbReference>
<sequence length="182" mass="20557">MKKTLLLAALLLIILSGCNKLDTSNLKVKEPEDEATDHQIKNRPITYVADTLEDGLNALPFDVVLPENLPFEAAPFEAPMIMDLNHDGRMLMAHFKAYDKGNKEIMLLIQTDFPVVESSVPESEKIELYNEMKGFYSKNSIAFQLKDVAYSLIYMNETITPAEHKEELIQLANQIIDKKQGA</sequence>
<dbReference type="RefSeq" id="WP_066194816.1">
    <property type="nucleotide sequence ID" value="NZ_JAMAUX010000001.1"/>
</dbReference>
<dbReference type="PROSITE" id="PS51257">
    <property type="entry name" value="PROKAR_LIPOPROTEIN"/>
    <property type="match status" value="1"/>
</dbReference>
<evidence type="ECO:0000313" key="2">
    <source>
        <dbReference type="EMBL" id="PKG28053.1"/>
    </source>
</evidence>
<evidence type="ECO:0000313" key="3">
    <source>
        <dbReference type="Proteomes" id="UP000233343"/>
    </source>
</evidence>
<comment type="caution">
    <text evidence="2">The sequence shown here is derived from an EMBL/GenBank/DDBJ whole genome shotgun (WGS) entry which is preliminary data.</text>
</comment>
<name>A0A2N0ZEZ9_9BACI</name>
<evidence type="ECO:0000256" key="1">
    <source>
        <dbReference type="SAM" id="SignalP"/>
    </source>
</evidence>
<keyword evidence="3" id="KW-1185">Reference proteome</keyword>
<reference evidence="2 3" key="1">
    <citation type="journal article" date="2010" name="Int. J. Syst. Evol. Microbiol.">
        <title>Bacillus horneckiae sp. nov., isolated from a spacecraft-assembly clean room.</title>
        <authorList>
            <person name="Vaishampayan P."/>
            <person name="Probst A."/>
            <person name="Krishnamurthi S."/>
            <person name="Ghosh S."/>
            <person name="Osman S."/>
            <person name="McDowall A."/>
            <person name="Ruckmani A."/>
            <person name="Mayilraj S."/>
            <person name="Venkateswaran K."/>
        </authorList>
    </citation>
    <scope>NUCLEOTIDE SEQUENCE [LARGE SCALE GENOMIC DNA]</scope>
    <source>
        <strain evidence="3">1PO1SC</strain>
    </source>
</reference>
<organism evidence="2 3">
    <name type="scientific">Cytobacillus horneckiae</name>
    <dbReference type="NCBI Taxonomy" id="549687"/>
    <lineage>
        <taxon>Bacteria</taxon>
        <taxon>Bacillati</taxon>
        <taxon>Bacillota</taxon>
        <taxon>Bacilli</taxon>
        <taxon>Bacillales</taxon>
        <taxon>Bacillaceae</taxon>
        <taxon>Cytobacillus</taxon>
    </lineage>
</organism>
<gene>
    <name evidence="2" type="ORF">CWS20_15745</name>
</gene>
<feature type="chain" id="PRO_5038544312" description="DUF4367 domain-containing protein" evidence="1">
    <location>
        <begin position="22"/>
        <end position="182"/>
    </location>
</feature>
<feature type="signal peptide" evidence="1">
    <location>
        <begin position="1"/>
        <end position="21"/>
    </location>
</feature>
<evidence type="ECO:0008006" key="4">
    <source>
        <dbReference type="Google" id="ProtNLM"/>
    </source>
</evidence>
<protein>
    <recommendedName>
        <fullName evidence="4">DUF4367 domain-containing protein</fullName>
    </recommendedName>
</protein>
<keyword evidence="1" id="KW-0732">Signal</keyword>
<dbReference type="Proteomes" id="UP000233343">
    <property type="component" value="Unassembled WGS sequence"/>
</dbReference>
<proteinExistence type="predicted"/>